<reference evidence="1" key="1">
    <citation type="journal article" date="2021" name="Proc. Natl. Acad. Sci. U.S.A.">
        <title>A Catalog of Tens of Thousands of Viruses from Human Metagenomes Reveals Hidden Associations with Chronic Diseases.</title>
        <authorList>
            <person name="Tisza M.J."/>
            <person name="Buck C.B."/>
        </authorList>
    </citation>
    <scope>NUCLEOTIDE SEQUENCE</scope>
    <source>
        <strain evidence="1">Ct0UO21</strain>
    </source>
</reference>
<evidence type="ECO:0000313" key="1">
    <source>
        <dbReference type="EMBL" id="DAE04520.1"/>
    </source>
</evidence>
<proteinExistence type="predicted"/>
<evidence type="ECO:0008006" key="2">
    <source>
        <dbReference type="Google" id="ProtNLM"/>
    </source>
</evidence>
<organism evidence="1">
    <name type="scientific">Siphoviridae sp. ct0UO21</name>
    <dbReference type="NCBI Taxonomy" id="2825293"/>
    <lineage>
        <taxon>Viruses</taxon>
        <taxon>Duplodnaviria</taxon>
        <taxon>Heunggongvirae</taxon>
        <taxon>Uroviricota</taxon>
        <taxon>Caudoviricetes</taxon>
    </lineage>
</organism>
<accession>A0A8S5PCW1</accession>
<protein>
    <recommendedName>
        <fullName evidence="2">DUF2577 domain-containing protein</fullName>
    </recommendedName>
</protein>
<sequence length="95" mass="10405">MFPYDEIIAQFAKCIQKDNSDSTVRMAIGTVQAEDPLTIRADGLELDEADLRIVAPPYKSIEADSLTFGQGDTVLLLTPDGQTYYIAGKVRDGHV</sequence>
<dbReference type="EMBL" id="BK015390">
    <property type="protein sequence ID" value="DAE04520.1"/>
    <property type="molecule type" value="Genomic_DNA"/>
</dbReference>
<name>A0A8S5PCW1_9CAUD</name>